<dbReference type="Gene3D" id="2.40.37.10">
    <property type="entry name" value="Lyase, Ornithine Decarboxylase, Chain A, domain 1"/>
    <property type="match status" value="1"/>
</dbReference>
<feature type="active site" description="Proton donor" evidence="8">
    <location>
        <position position="320"/>
    </location>
</feature>
<organism evidence="10 11">
    <name type="scientific">Roseivivax halotolerans</name>
    <dbReference type="NCBI Taxonomy" id="93684"/>
    <lineage>
        <taxon>Bacteria</taxon>
        <taxon>Pseudomonadati</taxon>
        <taxon>Pseudomonadota</taxon>
        <taxon>Alphaproteobacteria</taxon>
        <taxon>Rhodobacterales</taxon>
        <taxon>Roseobacteraceae</taxon>
        <taxon>Roseivivax</taxon>
    </lineage>
</organism>
<proteinExistence type="inferred from homology"/>
<dbReference type="InterPro" id="IPR000183">
    <property type="entry name" value="Orn/DAP/Arg_de-COase"/>
</dbReference>
<dbReference type="GO" id="GO:0033387">
    <property type="term" value="P:putrescine biosynthetic process from arginine, via ornithine"/>
    <property type="evidence" value="ECO:0007669"/>
    <property type="project" value="TreeGrafter"/>
</dbReference>
<dbReference type="STRING" id="93684.SAMN05421853_102409"/>
<dbReference type="InterPro" id="IPR009006">
    <property type="entry name" value="Ala_racemase/Decarboxylase_C"/>
</dbReference>
<dbReference type="EC" id="4.1.1.17" evidence="6"/>
<evidence type="ECO:0000256" key="4">
    <source>
        <dbReference type="ARBA" id="ARBA00023239"/>
    </source>
</evidence>
<evidence type="ECO:0000259" key="9">
    <source>
        <dbReference type="Pfam" id="PF02784"/>
    </source>
</evidence>
<dbReference type="InterPro" id="IPR002433">
    <property type="entry name" value="Orn_de-COase"/>
</dbReference>
<comment type="similarity">
    <text evidence="2">Belongs to the Orn/Lys/Arg decarboxylase class-II family.</text>
</comment>
<dbReference type="GO" id="GO:0004586">
    <property type="term" value="F:ornithine decarboxylase activity"/>
    <property type="evidence" value="ECO:0007669"/>
    <property type="project" value="UniProtKB-EC"/>
</dbReference>
<keyword evidence="3 8" id="KW-0663">Pyridoxal phosphate</keyword>
<dbReference type="InterPro" id="IPR022653">
    <property type="entry name" value="De-COase2_pyr-phos_BS"/>
</dbReference>
<feature type="modified residue" description="N6-(pyridoxal phosphate)lysine" evidence="8">
    <location>
        <position position="52"/>
    </location>
</feature>
<dbReference type="Pfam" id="PF02784">
    <property type="entry name" value="Orn_Arg_deC_N"/>
    <property type="match status" value="1"/>
</dbReference>
<sequence>MVRQDRFFTTEATHLAHAMPEAPVLYFRPEALAARAETFLRGFPGQVTYAVKANPARHVLEALRASGISAFDVASPEEIDWVRRVLPGAVLHYNNPVRARGEIALAREAGVTSWSVDRMSELDKLGDVAGHEISVRLKLPVLGAAYDFGAKFGAEPAAATALLAAAAARGARPAICFHPGTQCTEPAAWVAYIHAAARVADDAGVTLERLNVGGGFPAARGGASPNFRAIFQAIERAAQDAFETPPALLCEPGRALVADAFSLALQVKALSGEAIFLNDGVYGHLAEWRDMAAGAGVVTLGPDGPRNAQPEPRIVFGPTCDSIDRLPEVLALPADIAEGDYLIFPGLGAYGSAIATGFNGYGRAETVTLSGTGHRVTEI</sequence>
<evidence type="ECO:0000256" key="2">
    <source>
        <dbReference type="ARBA" id="ARBA00008872"/>
    </source>
</evidence>
<comment type="pathway">
    <text evidence="5">Amine and polyamine biosynthesis; putrescine biosynthesis via L-ornithine pathway; putrescine from L-ornithine: step 1/1.</text>
</comment>
<dbReference type="Proteomes" id="UP000243106">
    <property type="component" value="Unassembled WGS sequence"/>
</dbReference>
<protein>
    <recommendedName>
        <fullName evidence="6">ornithine decarboxylase</fullName>
        <ecNumber evidence="6">4.1.1.17</ecNumber>
    </recommendedName>
</protein>
<evidence type="ECO:0000313" key="11">
    <source>
        <dbReference type="Proteomes" id="UP000243106"/>
    </source>
</evidence>
<dbReference type="Gene3D" id="3.20.20.10">
    <property type="entry name" value="Alanine racemase"/>
    <property type="match status" value="1"/>
</dbReference>
<evidence type="ECO:0000256" key="7">
    <source>
        <dbReference type="ARBA" id="ARBA00049127"/>
    </source>
</evidence>
<dbReference type="SUPFAM" id="SSF50621">
    <property type="entry name" value="Alanine racemase C-terminal domain-like"/>
    <property type="match status" value="1"/>
</dbReference>
<dbReference type="GO" id="GO:0005737">
    <property type="term" value="C:cytoplasm"/>
    <property type="evidence" value="ECO:0007669"/>
    <property type="project" value="TreeGrafter"/>
</dbReference>
<dbReference type="PANTHER" id="PTHR11482">
    <property type="entry name" value="ARGININE/DIAMINOPIMELATE/ORNITHINE DECARBOXYLASE"/>
    <property type="match status" value="1"/>
</dbReference>
<reference evidence="11" key="1">
    <citation type="submission" date="2016-10" db="EMBL/GenBank/DDBJ databases">
        <authorList>
            <person name="Varghese N."/>
            <person name="Submissions S."/>
        </authorList>
    </citation>
    <scope>NUCLEOTIDE SEQUENCE [LARGE SCALE GENOMIC DNA]</scope>
    <source>
        <strain evidence="11">JCM 10271</strain>
    </source>
</reference>
<dbReference type="InterPro" id="IPR022644">
    <property type="entry name" value="De-COase2_N"/>
</dbReference>
<evidence type="ECO:0000313" key="10">
    <source>
        <dbReference type="EMBL" id="SFQ20209.1"/>
    </source>
</evidence>
<dbReference type="EMBL" id="FOXV01000002">
    <property type="protein sequence ID" value="SFQ20209.1"/>
    <property type="molecule type" value="Genomic_DNA"/>
</dbReference>
<dbReference type="RefSeq" id="WP_093009663.1">
    <property type="nucleotide sequence ID" value="NZ_FOXV01000002.1"/>
</dbReference>
<keyword evidence="4" id="KW-0456">Lyase</keyword>
<comment type="cofactor">
    <cofactor evidence="1 8">
        <name>pyridoxal 5'-phosphate</name>
        <dbReference type="ChEBI" id="CHEBI:597326"/>
    </cofactor>
</comment>
<name>A0A1I5WKG8_9RHOB</name>
<dbReference type="SUPFAM" id="SSF51419">
    <property type="entry name" value="PLP-binding barrel"/>
    <property type="match status" value="1"/>
</dbReference>
<comment type="catalytic activity">
    <reaction evidence="7">
        <text>L-ornithine + H(+) = putrescine + CO2</text>
        <dbReference type="Rhea" id="RHEA:22964"/>
        <dbReference type="ChEBI" id="CHEBI:15378"/>
        <dbReference type="ChEBI" id="CHEBI:16526"/>
        <dbReference type="ChEBI" id="CHEBI:46911"/>
        <dbReference type="ChEBI" id="CHEBI:326268"/>
        <dbReference type="EC" id="4.1.1.17"/>
    </reaction>
</comment>
<dbReference type="PRINTS" id="PR01179">
    <property type="entry name" value="ODADCRBXLASE"/>
</dbReference>
<dbReference type="AlphaFoldDB" id="A0A1I5WKG8"/>
<evidence type="ECO:0000256" key="1">
    <source>
        <dbReference type="ARBA" id="ARBA00001933"/>
    </source>
</evidence>
<feature type="domain" description="Orn/DAP/Arg decarboxylase 2 N-terminal" evidence="9">
    <location>
        <begin position="34"/>
        <end position="258"/>
    </location>
</feature>
<dbReference type="PROSITE" id="PS00878">
    <property type="entry name" value="ODR_DC_2_1"/>
    <property type="match status" value="1"/>
</dbReference>
<evidence type="ECO:0000256" key="5">
    <source>
        <dbReference type="ARBA" id="ARBA00034115"/>
    </source>
</evidence>
<evidence type="ECO:0000256" key="8">
    <source>
        <dbReference type="PIRSR" id="PIRSR600183-50"/>
    </source>
</evidence>
<gene>
    <name evidence="10" type="ORF">SAMN05421853_102409</name>
</gene>
<evidence type="ECO:0000256" key="6">
    <source>
        <dbReference type="ARBA" id="ARBA00034138"/>
    </source>
</evidence>
<keyword evidence="11" id="KW-1185">Reference proteome</keyword>
<accession>A0A1I5WKG8</accession>
<dbReference type="PRINTS" id="PR01182">
    <property type="entry name" value="ORNDCRBXLASE"/>
</dbReference>
<evidence type="ECO:0000256" key="3">
    <source>
        <dbReference type="ARBA" id="ARBA00022898"/>
    </source>
</evidence>
<dbReference type="PANTHER" id="PTHR11482:SF6">
    <property type="entry name" value="ORNITHINE DECARBOXYLASE 1-RELATED"/>
    <property type="match status" value="1"/>
</dbReference>
<dbReference type="InterPro" id="IPR029066">
    <property type="entry name" value="PLP-binding_barrel"/>
</dbReference>